<keyword evidence="7 10" id="KW-0472">Membrane</keyword>
<keyword evidence="4 10" id="KW-0812">Transmembrane</keyword>
<dbReference type="EC" id="2.4.1.132" evidence="10"/>
<protein>
    <recommendedName>
        <fullName evidence="10">Alpha-1,3/1,6-mannosyltransferase ALG2</fullName>
        <ecNumber evidence="10">2.4.1.132</ecNumber>
        <ecNumber evidence="10">2.4.1.257</ecNumber>
    </recommendedName>
    <alternativeName>
        <fullName evidence="10">GDP-Man:Man(1)GlcNAc(2)-PP-Dol alpha-1,3-mannosyltransferase</fullName>
    </alternativeName>
</protein>
<dbReference type="Pfam" id="PF00534">
    <property type="entry name" value="Glycos_transf_1"/>
    <property type="match status" value="1"/>
</dbReference>
<accession>A0A9Q0LY72</accession>
<dbReference type="Gene3D" id="3.40.50.2000">
    <property type="entry name" value="Glycogen Phosphorylase B"/>
    <property type="match status" value="2"/>
</dbReference>
<feature type="domain" description="Glycosyl transferase family 1" evidence="12">
    <location>
        <begin position="224"/>
        <end position="398"/>
    </location>
</feature>
<keyword evidence="2 10" id="KW-0328">Glycosyltransferase</keyword>
<dbReference type="PANTHER" id="PTHR45918:SF1">
    <property type="entry name" value="ALPHA-1,3_1,6-MANNOSYLTRANSFERASE ALG2"/>
    <property type="match status" value="1"/>
</dbReference>
<dbReference type="InterPro" id="IPR028098">
    <property type="entry name" value="Glyco_trans_4-like_N"/>
</dbReference>
<dbReference type="GO" id="GO:0102704">
    <property type="term" value="F:GDP-Man:Man(2)GlcNAc(2)-PP-Dol alpha-1,6-mannosyltransferase activity"/>
    <property type="evidence" value="ECO:0007669"/>
    <property type="project" value="UniProtKB-UniRule"/>
</dbReference>
<feature type="transmembrane region" description="Helical" evidence="10">
    <location>
        <begin position="75"/>
        <end position="94"/>
    </location>
</feature>
<dbReference type="InterPro" id="IPR027054">
    <property type="entry name" value="ALG2"/>
</dbReference>
<dbReference type="InterPro" id="IPR001296">
    <property type="entry name" value="Glyco_trans_1"/>
</dbReference>
<evidence type="ECO:0000256" key="7">
    <source>
        <dbReference type="ARBA" id="ARBA00023136"/>
    </source>
</evidence>
<sequence>MTKIAFLHPELRIGGAERLVIDAAQGLQKEGYKIEMFTSHLDKKNCYKEVRDGTLAVHKYGSWIPRQIFGKFQTFLAIIRAIYLSIIVVFSSWFSKKKRFDFYFCDQVSVYIPLLRLTGKKIIFYCHFPDLLLTQSRDGIFKKIYRFPLDLLEKICIKFAHVILVNSKFTKSKFQEVFTSSKKIPQVLYPSINLKAYESKKLNENQNEKNQNEKNQNEKIQNLKSKIPKNAKVVLSINRFERKKNITLALNAFSLVQQKKEQEKINQDFMLIIAGGFDKKIKENVEYLKELEELAEKNGIKESILFVPSFTEEERSFLLSRSCCVVYTPSNEHFGIVPLEAMFAGCPVVGVNSGGPLETIIDGETGFLSQPDPKDFSQKLWKILTDDDLRNQMKSKGPDHVRQNFSLEIFSQKLSNIIKDMIQNQKSEKKKKQKHINQKFKIPNIKKIPYKNVVSFCSRKLNLEENQIYFLNQNIPIKEKEIFYESINEIESSIFFPDKTILLSLIILQLRVKLSNFNPYPYGYFDKKDDYDIFPKLFQKFKYFCNDSNFNSNRI</sequence>
<comment type="catalytic activity">
    <reaction evidence="8 10">
        <text>a beta-D-Man-(1-&gt;4)-beta-D-GlcNAc-(1-&gt;4)-alpha-D-GlcNAc-diphospho-di-trans,poly-cis-dolichol + GDP-alpha-D-mannose = an alpha-D-Man-(1-&gt;3)-beta-D-Man-(1-&gt;4)-beta-D-GlcNAc-(1-&gt;4)-alpha-D-GlcNAc-diphospho-di-trans,poly-cis-dolichol + GDP + H(+)</text>
        <dbReference type="Rhea" id="RHEA:29515"/>
        <dbReference type="Rhea" id="RHEA-COMP:19511"/>
        <dbReference type="Rhea" id="RHEA-COMP:19513"/>
        <dbReference type="ChEBI" id="CHEBI:15378"/>
        <dbReference type="ChEBI" id="CHEBI:57527"/>
        <dbReference type="ChEBI" id="CHEBI:58189"/>
        <dbReference type="ChEBI" id="CHEBI:58472"/>
        <dbReference type="ChEBI" id="CHEBI:132510"/>
        <dbReference type="EC" id="2.4.1.132"/>
    </reaction>
    <physiologicalReaction direction="left-to-right" evidence="8 10">
        <dbReference type="Rhea" id="RHEA:29516"/>
    </physiologicalReaction>
</comment>
<feature type="domain" description="Glycosyltransferase subfamily 4-like N-terminal" evidence="13">
    <location>
        <begin position="13"/>
        <end position="194"/>
    </location>
</feature>
<evidence type="ECO:0000256" key="4">
    <source>
        <dbReference type="ARBA" id="ARBA00022692"/>
    </source>
</evidence>
<comment type="function">
    <text evidence="10">Mannosylates Man(2)GlcNAc(2)-dolichol diphosphate and Man(1)GlcNAc(2)-dolichol diphosphate to form Man(3)GlcNAc(2)-dolichol diphosphate.</text>
</comment>
<evidence type="ECO:0000259" key="12">
    <source>
        <dbReference type="Pfam" id="PF00534"/>
    </source>
</evidence>
<dbReference type="Pfam" id="PF13439">
    <property type="entry name" value="Glyco_transf_4"/>
    <property type="match status" value="1"/>
</dbReference>
<evidence type="ECO:0000259" key="13">
    <source>
        <dbReference type="Pfam" id="PF13439"/>
    </source>
</evidence>
<comment type="caution">
    <text evidence="14">The sequence shown here is derived from an EMBL/GenBank/DDBJ whole genome shotgun (WGS) entry which is preliminary data.</text>
</comment>
<feature type="coiled-coil region" evidence="11">
    <location>
        <begin position="194"/>
        <end position="226"/>
    </location>
</feature>
<organism evidence="14 15">
    <name type="scientific">Anaeramoeba ignava</name>
    <name type="common">Anaerobic marine amoeba</name>
    <dbReference type="NCBI Taxonomy" id="1746090"/>
    <lineage>
        <taxon>Eukaryota</taxon>
        <taxon>Metamonada</taxon>
        <taxon>Anaeramoebidae</taxon>
        <taxon>Anaeramoeba</taxon>
    </lineage>
</organism>
<dbReference type="CDD" id="cd03805">
    <property type="entry name" value="GT4_ALG2-like"/>
    <property type="match status" value="1"/>
</dbReference>
<proteinExistence type="inferred from homology"/>
<keyword evidence="11" id="KW-0175">Coiled coil</keyword>
<evidence type="ECO:0000256" key="6">
    <source>
        <dbReference type="ARBA" id="ARBA00022989"/>
    </source>
</evidence>
<dbReference type="OMA" id="AMYMKCP"/>
<dbReference type="Proteomes" id="UP001149090">
    <property type="component" value="Unassembled WGS sequence"/>
</dbReference>
<gene>
    <name evidence="14" type="ORF">M0811_14233</name>
</gene>
<reference evidence="14" key="1">
    <citation type="submission" date="2022-10" db="EMBL/GenBank/DDBJ databases">
        <title>Novel sulphate-reducing endosymbionts in the free-living metamonad Anaeramoeba.</title>
        <authorList>
            <person name="Jerlstrom-Hultqvist J."/>
            <person name="Cepicka I."/>
            <person name="Gallot-Lavallee L."/>
            <person name="Salas-Leiva D."/>
            <person name="Curtis B.A."/>
            <person name="Zahonova K."/>
            <person name="Pipaliya S."/>
            <person name="Dacks J."/>
            <person name="Roger A.J."/>
        </authorList>
    </citation>
    <scope>NUCLEOTIDE SEQUENCE</scope>
    <source>
        <strain evidence="14">BMAN</strain>
    </source>
</reference>
<dbReference type="GO" id="GO:0004378">
    <property type="term" value="F:GDP-Man:Man(1)GlcNAc(2)-PP-Dol alpha-1,3-mannosyltransferase activity"/>
    <property type="evidence" value="ECO:0007669"/>
    <property type="project" value="UniProtKB-UniRule"/>
</dbReference>
<evidence type="ECO:0000256" key="2">
    <source>
        <dbReference type="ARBA" id="ARBA00022676"/>
    </source>
</evidence>
<dbReference type="GO" id="GO:0005789">
    <property type="term" value="C:endoplasmic reticulum membrane"/>
    <property type="evidence" value="ECO:0007669"/>
    <property type="project" value="UniProtKB-SubCell"/>
</dbReference>
<evidence type="ECO:0000313" key="15">
    <source>
        <dbReference type="Proteomes" id="UP001149090"/>
    </source>
</evidence>
<comment type="subcellular location">
    <subcellularLocation>
        <location evidence="10">Endoplasmic reticulum membrane</location>
        <topology evidence="10">Single-pass membrane protein</topology>
    </subcellularLocation>
</comment>
<comment type="similarity">
    <text evidence="10">Belongs to the glycosyltransferase group 1 family.</text>
</comment>
<dbReference type="EMBL" id="JAPDFW010000016">
    <property type="protein sequence ID" value="KAJ5080025.1"/>
    <property type="molecule type" value="Genomic_DNA"/>
</dbReference>
<evidence type="ECO:0000256" key="8">
    <source>
        <dbReference type="ARBA" id="ARBA00045103"/>
    </source>
</evidence>
<comment type="catalytic activity">
    <reaction evidence="9 10">
        <text>an alpha-D-Man-(1-&gt;3)-beta-D-Man-(1-&gt;4)-beta-D-GlcNAc-(1-&gt;4)-alpha-D-GlcNAc-diphospho-di-trans,poly-cis-dolichol + GDP-alpha-D-mannose = an alpha-D-Man-(1-&gt;3)-[alpha-D-Man-(1-&gt;6)]-beta-D-Man-(1-&gt;4)-beta-D-GlcNAc-(1-&gt;4)-alpha-D-GlcNAc-diphospho-di-trans,poly-cis-dolichol + GDP + H(+)</text>
        <dbReference type="Rhea" id="RHEA:29519"/>
        <dbReference type="Rhea" id="RHEA-COMP:19513"/>
        <dbReference type="Rhea" id="RHEA-COMP:19515"/>
        <dbReference type="ChEBI" id="CHEBI:15378"/>
        <dbReference type="ChEBI" id="CHEBI:57527"/>
        <dbReference type="ChEBI" id="CHEBI:58189"/>
        <dbReference type="ChEBI" id="CHEBI:132510"/>
        <dbReference type="ChEBI" id="CHEBI:132511"/>
        <dbReference type="EC" id="2.4.1.257"/>
    </reaction>
    <physiologicalReaction direction="left-to-right" evidence="9 10">
        <dbReference type="Rhea" id="RHEA:29520"/>
    </physiologicalReaction>
</comment>
<keyword evidence="5" id="KW-0256">Endoplasmic reticulum</keyword>
<keyword evidence="15" id="KW-1185">Reference proteome</keyword>
<evidence type="ECO:0000256" key="3">
    <source>
        <dbReference type="ARBA" id="ARBA00022679"/>
    </source>
</evidence>
<dbReference type="SUPFAM" id="SSF53756">
    <property type="entry name" value="UDP-Glycosyltransferase/glycogen phosphorylase"/>
    <property type="match status" value="1"/>
</dbReference>
<dbReference type="EC" id="2.4.1.257" evidence="10"/>
<evidence type="ECO:0000256" key="1">
    <source>
        <dbReference type="ARBA" id="ARBA00004922"/>
    </source>
</evidence>
<evidence type="ECO:0000256" key="11">
    <source>
        <dbReference type="SAM" id="Coils"/>
    </source>
</evidence>
<evidence type="ECO:0000256" key="10">
    <source>
        <dbReference type="RuleBase" id="RU367136"/>
    </source>
</evidence>
<keyword evidence="6 10" id="KW-1133">Transmembrane helix</keyword>
<comment type="pathway">
    <text evidence="1 10">Protein modification; protein glycosylation.</text>
</comment>
<dbReference type="OrthoDB" id="448893at2759"/>
<dbReference type="PANTHER" id="PTHR45918">
    <property type="entry name" value="ALPHA-1,3/1,6-MANNOSYLTRANSFERASE ALG2"/>
    <property type="match status" value="1"/>
</dbReference>
<name>A0A9Q0LY72_ANAIG</name>
<evidence type="ECO:0000256" key="5">
    <source>
        <dbReference type="ARBA" id="ARBA00022824"/>
    </source>
</evidence>
<dbReference type="AlphaFoldDB" id="A0A9Q0LY72"/>
<keyword evidence="3 10" id="KW-0808">Transferase</keyword>
<evidence type="ECO:0000256" key="9">
    <source>
        <dbReference type="ARBA" id="ARBA00045104"/>
    </source>
</evidence>
<evidence type="ECO:0000313" key="14">
    <source>
        <dbReference type="EMBL" id="KAJ5080025.1"/>
    </source>
</evidence>